<evidence type="ECO:0000313" key="2">
    <source>
        <dbReference type="EMBL" id="ENI00309.1"/>
    </source>
</evidence>
<dbReference type="AlphaFoldDB" id="N4WIY2"/>
<dbReference type="OrthoDB" id="3785399at2759"/>
<evidence type="ECO:0000256" key="1">
    <source>
        <dbReference type="SAM" id="MobiDB-lite"/>
    </source>
</evidence>
<dbReference type="HOGENOM" id="CLU_2867507_0_0_1"/>
<protein>
    <submittedName>
        <fullName evidence="2">Uncharacterized protein</fullName>
    </submittedName>
</protein>
<name>N4WIY2_COCH4</name>
<gene>
    <name evidence="2" type="ORF">COCC4DRAFT_151126</name>
</gene>
<proteinExistence type="predicted"/>
<reference evidence="2 3" key="1">
    <citation type="journal article" date="2012" name="PLoS Pathog.">
        <title>Diverse lifestyles and strategies of plant pathogenesis encoded in the genomes of eighteen Dothideomycetes fungi.</title>
        <authorList>
            <person name="Ohm R.A."/>
            <person name="Feau N."/>
            <person name="Henrissat B."/>
            <person name="Schoch C.L."/>
            <person name="Horwitz B.A."/>
            <person name="Barry K.W."/>
            <person name="Condon B.J."/>
            <person name="Copeland A.C."/>
            <person name="Dhillon B."/>
            <person name="Glaser F."/>
            <person name="Hesse C.N."/>
            <person name="Kosti I."/>
            <person name="LaButti K."/>
            <person name="Lindquist E.A."/>
            <person name="Lucas S."/>
            <person name="Salamov A.A."/>
            <person name="Bradshaw R.E."/>
            <person name="Ciuffetti L."/>
            <person name="Hamelin R.C."/>
            <person name="Kema G.H.J."/>
            <person name="Lawrence C."/>
            <person name="Scott J.A."/>
            <person name="Spatafora J.W."/>
            <person name="Turgeon B.G."/>
            <person name="de Wit P.J.G.M."/>
            <person name="Zhong S."/>
            <person name="Goodwin S.B."/>
            <person name="Grigoriev I.V."/>
        </authorList>
    </citation>
    <scope>NUCLEOTIDE SEQUENCE [LARGE SCALE GENOMIC DNA]</scope>
    <source>
        <strain evidence="3">C4 / ATCC 48331 / race T</strain>
    </source>
</reference>
<organism evidence="2 3">
    <name type="scientific">Cochliobolus heterostrophus (strain C4 / ATCC 48331 / race T)</name>
    <name type="common">Southern corn leaf blight fungus</name>
    <name type="synonym">Bipolaris maydis</name>
    <dbReference type="NCBI Taxonomy" id="665024"/>
    <lineage>
        <taxon>Eukaryota</taxon>
        <taxon>Fungi</taxon>
        <taxon>Dikarya</taxon>
        <taxon>Ascomycota</taxon>
        <taxon>Pezizomycotina</taxon>
        <taxon>Dothideomycetes</taxon>
        <taxon>Pleosporomycetidae</taxon>
        <taxon>Pleosporales</taxon>
        <taxon>Pleosporineae</taxon>
        <taxon>Pleosporaceae</taxon>
        <taxon>Bipolaris</taxon>
    </lineage>
</organism>
<keyword evidence="3" id="KW-1185">Reference proteome</keyword>
<dbReference type="EMBL" id="KB733476">
    <property type="protein sequence ID" value="ENI00309.1"/>
    <property type="molecule type" value="Genomic_DNA"/>
</dbReference>
<evidence type="ECO:0000313" key="3">
    <source>
        <dbReference type="Proteomes" id="UP000012338"/>
    </source>
</evidence>
<sequence length="64" mass="7137">MYHLDGNPSPSDHTLFKDLLKMTTSKWQSMVKKDPAPAQVQVEANPRPCVSRSSTQLSLPKPSE</sequence>
<feature type="region of interest" description="Disordered" evidence="1">
    <location>
        <begin position="30"/>
        <end position="64"/>
    </location>
</feature>
<dbReference type="Proteomes" id="UP000012338">
    <property type="component" value="Unassembled WGS sequence"/>
</dbReference>
<accession>N4WIY2</accession>
<reference evidence="3" key="2">
    <citation type="journal article" date="2013" name="PLoS Genet.">
        <title>Comparative genome structure, secondary metabolite, and effector coding capacity across Cochliobolus pathogens.</title>
        <authorList>
            <person name="Condon B.J."/>
            <person name="Leng Y."/>
            <person name="Wu D."/>
            <person name="Bushley K.E."/>
            <person name="Ohm R.A."/>
            <person name="Otillar R."/>
            <person name="Martin J."/>
            <person name="Schackwitz W."/>
            <person name="Grimwood J."/>
            <person name="MohdZainudin N."/>
            <person name="Xue C."/>
            <person name="Wang R."/>
            <person name="Manning V.A."/>
            <person name="Dhillon B."/>
            <person name="Tu Z.J."/>
            <person name="Steffenson B.J."/>
            <person name="Salamov A."/>
            <person name="Sun H."/>
            <person name="Lowry S."/>
            <person name="LaButti K."/>
            <person name="Han J."/>
            <person name="Copeland A."/>
            <person name="Lindquist E."/>
            <person name="Barry K."/>
            <person name="Schmutz J."/>
            <person name="Baker S.E."/>
            <person name="Ciuffetti L.M."/>
            <person name="Grigoriev I.V."/>
            <person name="Zhong S."/>
            <person name="Turgeon B.G."/>
        </authorList>
    </citation>
    <scope>NUCLEOTIDE SEQUENCE [LARGE SCALE GENOMIC DNA]</scope>
    <source>
        <strain evidence="3">C4 / ATCC 48331 / race T</strain>
    </source>
</reference>